<sequence>MNRQKLIDNRDIVFNAKPDAVPYNYRISYKVSQICFILAKSCWGKSGCLPIKLHMISFALCSKDAMTRLLHYAQYEFSAPPIIRFDPAVNRAVTFAIADNLIFQGKNGKYILTDKGWDLVSEIEQDTTIFVSEKSELSLLAKKLTDNKIKQLSDIWRDTYAEDKSSSY</sequence>
<dbReference type="Proteomes" id="UP000669239">
    <property type="component" value="Unassembled WGS sequence"/>
</dbReference>
<evidence type="ECO:0000313" key="1">
    <source>
        <dbReference type="EMBL" id="NSJ52727.1"/>
    </source>
</evidence>
<accession>A0ABX2HTL5</accession>
<dbReference type="EMBL" id="JAAITT010000104">
    <property type="protein sequence ID" value="NSJ52727.1"/>
    <property type="molecule type" value="Genomic_DNA"/>
</dbReference>
<gene>
    <name evidence="1" type="ORF">G5B36_29270</name>
</gene>
<dbReference type="RefSeq" id="WP_002571317.1">
    <property type="nucleotide sequence ID" value="NZ_JAAITT010000104.1"/>
</dbReference>
<comment type="caution">
    <text evidence="1">The sequence shown here is derived from an EMBL/GenBank/DDBJ whole genome shotgun (WGS) entry which is preliminary data.</text>
</comment>
<name>A0ABX2HTL5_9FIRM</name>
<proteinExistence type="predicted"/>
<reference evidence="1 2" key="1">
    <citation type="journal article" date="2020" name="Cell Host Microbe">
        <title>Functional and Genomic Variation between Human-Derived Isolates of Lachnospiraceae Reveals Inter- and Intra-Species Diversity.</title>
        <authorList>
            <person name="Sorbara M.T."/>
            <person name="Littmann E.R."/>
            <person name="Fontana E."/>
            <person name="Moody T.U."/>
            <person name="Kohout C.E."/>
            <person name="Gjonbalaj M."/>
            <person name="Eaton V."/>
            <person name="Seok R."/>
            <person name="Leiner I.M."/>
            <person name="Pamer E.G."/>
        </authorList>
    </citation>
    <scope>NUCLEOTIDE SEQUENCE [LARGE SCALE GENOMIC DNA]</scope>
    <source>
        <strain evidence="1 2">MSK.1.17</strain>
    </source>
</reference>
<protein>
    <recommendedName>
        <fullName evidence="3">Restriction system protein Mrr-like N-terminal domain-containing protein</fullName>
    </recommendedName>
</protein>
<organism evidence="1 2">
    <name type="scientific">Enterocloster aldenensis</name>
    <dbReference type="NCBI Taxonomy" id="358742"/>
    <lineage>
        <taxon>Bacteria</taxon>
        <taxon>Bacillati</taxon>
        <taxon>Bacillota</taxon>
        <taxon>Clostridia</taxon>
        <taxon>Lachnospirales</taxon>
        <taxon>Lachnospiraceae</taxon>
        <taxon>Enterocloster</taxon>
    </lineage>
</organism>
<keyword evidence="2" id="KW-1185">Reference proteome</keyword>
<evidence type="ECO:0000313" key="2">
    <source>
        <dbReference type="Proteomes" id="UP000669239"/>
    </source>
</evidence>
<evidence type="ECO:0008006" key="3">
    <source>
        <dbReference type="Google" id="ProtNLM"/>
    </source>
</evidence>